<keyword evidence="3" id="KW-1185">Reference proteome</keyword>
<dbReference type="CDD" id="cd01741">
    <property type="entry name" value="GATase1_1"/>
    <property type="match status" value="1"/>
</dbReference>
<protein>
    <submittedName>
        <fullName evidence="2">GMP synthase [glutamine-hydrolyzing]</fullName>
        <ecNumber evidence="2">6.3.5.2</ecNumber>
    </submittedName>
</protein>
<evidence type="ECO:0000313" key="3">
    <source>
        <dbReference type="Proteomes" id="UP000271587"/>
    </source>
</evidence>
<dbReference type="InterPro" id="IPR044992">
    <property type="entry name" value="ChyE-like"/>
</dbReference>
<feature type="domain" description="Glutamine amidotransferase" evidence="1">
    <location>
        <begin position="45"/>
        <end position="195"/>
    </location>
</feature>
<dbReference type="InterPro" id="IPR029062">
    <property type="entry name" value="Class_I_gatase-like"/>
</dbReference>
<dbReference type="AlphaFoldDB" id="A0A3G6J0L1"/>
<dbReference type="EC" id="6.3.5.2" evidence="2"/>
<dbReference type="GO" id="GO:0005829">
    <property type="term" value="C:cytosol"/>
    <property type="evidence" value="ECO:0007669"/>
    <property type="project" value="TreeGrafter"/>
</dbReference>
<evidence type="ECO:0000259" key="1">
    <source>
        <dbReference type="Pfam" id="PF00117"/>
    </source>
</evidence>
<keyword evidence="2" id="KW-0436">Ligase</keyword>
<dbReference type="InterPro" id="IPR017926">
    <property type="entry name" value="GATASE"/>
</dbReference>
<proteinExistence type="predicted"/>
<dbReference type="PROSITE" id="PS51273">
    <property type="entry name" value="GATASE_TYPE_1"/>
    <property type="match status" value="1"/>
</dbReference>
<dbReference type="Gene3D" id="3.40.50.880">
    <property type="match status" value="1"/>
</dbReference>
<organism evidence="2 3">
    <name type="scientific">Corynebacterium gerontici</name>
    <dbReference type="NCBI Taxonomy" id="2079234"/>
    <lineage>
        <taxon>Bacteria</taxon>
        <taxon>Bacillati</taxon>
        <taxon>Actinomycetota</taxon>
        <taxon>Actinomycetes</taxon>
        <taxon>Mycobacteriales</taxon>
        <taxon>Corynebacteriaceae</taxon>
        <taxon>Corynebacterium</taxon>
    </lineage>
</organism>
<dbReference type="KEGG" id="cgk:CGERO_05745"/>
<dbReference type="SUPFAM" id="SSF52317">
    <property type="entry name" value="Class I glutamine amidotransferase-like"/>
    <property type="match status" value="1"/>
</dbReference>
<dbReference type="Proteomes" id="UP000271587">
    <property type="component" value="Chromosome"/>
</dbReference>
<name>A0A3G6J0L1_9CORY</name>
<dbReference type="NCBIfam" id="NF005743">
    <property type="entry name" value="PRK07567.1"/>
    <property type="match status" value="1"/>
</dbReference>
<dbReference type="EMBL" id="CP033897">
    <property type="protein sequence ID" value="AZA11456.1"/>
    <property type="molecule type" value="Genomic_DNA"/>
</dbReference>
<evidence type="ECO:0000313" key="2">
    <source>
        <dbReference type="EMBL" id="AZA11456.1"/>
    </source>
</evidence>
<reference evidence="2 3" key="1">
    <citation type="submission" date="2018-11" db="EMBL/GenBank/DDBJ databases">
        <authorList>
            <person name="Kleinhagauer T."/>
            <person name="Glaeser S.P."/>
            <person name="Spergser J."/>
            <person name="Ruckert C."/>
            <person name="Kaempfer P."/>
            <person name="Busse H.-J."/>
        </authorList>
    </citation>
    <scope>NUCLEOTIDE SEQUENCE [LARGE SCALE GENOMIC DNA]</scope>
    <source>
        <strain evidence="2 3">W8</strain>
    </source>
</reference>
<dbReference type="PANTHER" id="PTHR42695:SF5">
    <property type="entry name" value="GLUTAMINE AMIDOTRANSFERASE YLR126C-RELATED"/>
    <property type="match status" value="1"/>
</dbReference>
<sequence>MAFMVNVLLVSVRTGEDVIQAEYVDVLETTGLQPEHITHQIVDDPEDSIDLSAGSFDGIIVGGSPLNVTNEQYTEWQHTVHRELRALIHQPIPTLFICYGNSFLTYATGGIVRRNFPEEAGPTDVILTEAGMKDPLFQGLPRKFQSLGGHTESAEELDESVTRLAGGPHCPIQAIRANESTWATQFHPELTTERFVTRIGFYLDYGYFNAAEFDQVAQRARAIDTTASNQVMLNFLQICQQYAEQTKSGVPQ</sequence>
<dbReference type="PANTHER" id="PTHR42695">
    <property type="entry name" value="GLUTAMINE AMIDOTRANSFERASE YLR126C-RELATED"/>
    <property type="match status" value="1"/>
</dbReference>
<gene>
    <name evidence="2" type="primary">guaA1</name>
    <name evidence="2" type="ORF">CGERO_05745</name>
</gene>
<accession>A0A3G6J0L1</accession>
<dbReference type="GO" id="GO:0003922">
    <property type="term" value="F:GMP synthase (glutamine-hydrolyzing) activity"/>
    <property type="evidence" value="ECO:0007669"/>
    <property type="project" value="UniProtKB-EC"/>
</dbReference>
<dbReference type="Pfam" id="PF00117">
    <property type="entry name" value="GATase"/>
    <property type="match status" value="1"/>
</dbReference>